<feature type="transmembrane region" description="Helical" evidence="7">
    <location>
        <begin position="221"/>
        <end position="242"/>
    </location>
</feature>
<comment type="similarity">
    <text evidence="2">Belongs to the MscS (TC 1.A.23) family.</text>
</comment>
<dbReference type="InterPro" id="IPR011066">
    <property type="entry name" value="MscS_channel_C_sf"/>
</dbReference>
<evidence type="ECO:0000256" key="7">
    <source>
        <dbReference type="SAM" id="Phobius"/>
    </source>
</evidence>
<dbReference type="Gene3D" id="2.30.30.60">
    <property type="match status" value="1"/>
</dbReference>
<feature type="transmembrane region" description="Helical" evidence="7">
    <location>
        <begin position="317"/>
        <end position="336"/>
    </location>
</feature>
<keyword evidence="3" id="KW-1003">Cell membrane</keyword>
<organism evidence="10 11">
    <name type="scientific">Microcystis aeruginosa NIES-2520</name>
    <dbReference type="NCBI Taxonomy" id="2303982"/>
    <lineage>
        <taxon>Bacteria</taxon>
        <taxon>Bacillati</taxon>
        <taxon>Cyanobacteriota</taxon>
        <taxon>Cyanophyceae</taxon>
        <taxon>Oscillatoriophycideae</taxon>
        <taxon>Chroococcales</taxon>
        <taxon>Microcystaceae</taxon>
        <taxon>Microcystis</taxon>
    </lineage>
</organism>
<protein>
    <submittedName>
        <fullName evidence="10">Mechanosensitive channel MscK</fullName>
    </submittedName>
</protein>
<dbReference type="Pfam" id="PF21082">
    <property type="entry name" value="MS_channel_3rd"/>
    <property type="match status" value="1"/>
</dbReference>
<dbReference type="SUPFAM" id="SSF50182">
    <property type="entry name" value="Sm-like ribonucleoproteins"/>
    <property type="match status" value="1"/>
</dbReference>
<evidence type="ECO:0000259" key="9">
    <source>
        <dbReference type="Pfam" id="PF21082"/>
    </source>
</evidence>
<dbReference type="InterPro" id="IPR010920">
    <property type="entry name" value="LSM_dom_sf"/>
</dbReference>
<evidence type="ECO:0000256" key="3">
    <source>
        <dbReference type="ARBA" id="ARBA00022475"/>
    </source>
</evidence>
<dbReference type="InterPro" id="IPR049278">
    <property type="entry name" value="MS_channel_C"/>
</dbReference>
<comment type="subcellular location">
    <subcellularLocation>
        <location evidence="1">Cell membrane</location>
        <topology evidence="1">Multi-pass membrane protein</topology>
    </subcellularLocation>
</comment>
<evidence type="ECO:0000259" key="8">
    <source>
        <dbReference type="Pfam" id="PF00924"/>
    </source>
</evidence>
<dbReference type="EMBL" id="BHVP01000061">
    <property type="protein sequence ID" value="GCA76159.1"/>
    <property type="molecule type" value="Genomic_DNA"/>
</dbReference>
<evidence type="ECO:0000256" key="5">
    <source>
        <dbReference type="ARBA" id="ARBA00022989"/>
    </source>
</evidence>
<proteinExistence type="inferred from homology"/>
<dbReference type="InterPro" id="IPR045275">
    <property type="entry name" value="MscS_archaea/bacteria_type"/>
</dbReference>
<evidence type="ECO:0000256" key="1">
    <source>
        <dbReference type="ARBA" id="ARBA00004651"/>
    </source>
</evidence>
<dbReference type="Gene3D" id="1.10.287.1260">
    <property type="match status" value="1"/>
</dbReference>
<feature type="domain" description="Mechanosensitive ion channel MscS" evidence="8">
    <location>
        <begin position="362"/>
        <end position="427"/>
    </location>
</feature>
<reference evidence="10 11" key="1">
    <citation type="submission" date="2018-09" db="EMBL/GenBank/DDBJ databases">
        <title>Evolutionary history of phycoerythrin pigmentation in the water bloom-forming cyanobacterium Microcystis aeruginosa.</title>
        <authorList>
            <person name="Tanabe Y."/>
            <person name="Tanabe Y."/>
            <person name="Yamaguchi H."/>
        </authorList>
    </citation>
    <scope>NUCLEOTIDE SEQUENCE [LARGE SCALE GENOMIC DNA]</scope>
    <source>
        <strain evidence="10 11">NIES-2520</strain>
    </source>
</reference>
<name>A0A5A5RMW2_MICAE</name>
<dbReference type="PANTHER" id="PTHR30221">
    <property type="entry name" value="SMALL-CONDUCTANCE MECHANOSENSITIVE CHANNEL"/>
    <property type="match status" value="1"/>
</dbReference>
<evidence type="ECO:0000256" key="6">
    <source>
        <dbReference type="ARBA" id="ARBA00023136"/>
    </source>
</evidence>
<keyword evidence="5 7" id="KW-1133">Transmembrane helix</keyword>
<dbReference type="AlphaFoldDB" id="A0A5A5RMW2"/>
<keyword evidence="6 7" id="KW-0472">Membrane</keyword>
<evidence type="ECO:0000256" key="4">
    <source>
        <dbReference type="ARBA" id="ARBA00022692"/>
    </source>
</evidence>
<feature type="transmembrane region" description="Helical" evidence="7">
    <location>
        <begin position="270"/>
        <end position="288"/>
    </location>
</feature>
<dbReference type="RefSeq" id="WP_149987383.1">
    <property type="nucleotide sequence ID" value="NZ_BHVP01000061.1"/>
</dbReference>
<gene>
    <name evidence="10" type="primary">mscK_2</name>
    <name evidence="10" type="ORF">MiTe_02999</name>
</gene>
<dbReference type="SUPFAM" id="SSF82689">
    <property type="entry name" value="Mechanosensitive channel protein MscS (YggB), C-terminal domain"/>
    <property type="match status" value="1"/>
</dbReference>
<feature type="transmembrane region" description="Helical" evidence="7">
    <location>
        <begin position="159"/>
        <end position="179"/>
    </location>
</feature>
<dbReference type="GO" id="GO:0005886">
    <property type="term" value="C:plasma membrane"/>
    <property type="evidence" value="ECO:0007669"/>
    <property type="project" value="UniProtKB-SubCell"/>
</dbReference>
<feature type="transmembrane region" description="Helical" evidence="7">
    <location>
        <begin position="348"/>
        <end position="374"/>
    </location>
</feature>
<dbReference type="PANTHER" id="PTHR30221:SF18">
    <property type="entry name" value="SLL0590 PROTEIN"/>
    <property type="match status" value="1"/>
</dbReference>
<dbReference type="Pfam" id="PF00924">
    <property type="entry name" value="MS_channel_2nd"/>
    <property type="match status" value="1"/>
</dbReference>
<dbReference type="GO" id="GO:0008381">
    <property type="term" value="F:mechanosensitive monoatomic ion channel activity"/>
    <property type="evidence" value="ECO:0007669"/>
    <property type="project" value="InterPro"/>
</dbReference>
<keyword evidence="4 7" id="KW-0812">Transmembrane</keyword>
<comment type="caution">
    <text evidence="10">The sequence shown here is derived from an EMBL/GenBank/DDBJ whole genome shotgun (WGS) entry which is preliminary data.</text>
</comment>
<evidence type="ECO:0000256" key="2">
    <source>
        <dbReference type="ARBA" id="ARBA00008017"/>
    </source>
</evidence>
<feature type="domain" description="Mechanosensitive ion channel MscS C-terminal" evidence="9">
    <location>
        <begin position="441"/>
        <end position="522"/>
    </location>
</feature>
<dbReference type="Proteomes" id="UP000324917">
    <property type="component" value="Unassembled WGS sequence"/>
</dbReference>
<evidence type="ECO:0000313" key="10">
    <source>
        <dbReference type="EMBL" id="GCA76159.1"/>
    </source>
</evidence>
<dbReference type="Gene3D" id="3.30.70.100">
    <property type="match status" value="1"/>
</dbReference>
<evidence type="ECO:0000313" key="11">
    <source>
        <dbReference type="Proteomes" id="UP000324917"/>
    </source>
</evidence>
<accession>A0A5A5RMW2</accession>
<sequence>MKKIWRYLGLFCLVLLLTLSPIFMIAAQNNPAKQGQETPLETLGEVFPVMLDNQELFTIRQGIGSFSAQERAKSITARIEKIADDDVLSPEDLTIKIDPEDKNPSIILGDTVIATITSKDAKLHSVSQEVLAERALAKMKAAIVRYRQERQPDNLLKDAVLTVSATLATVLIFWVIIFISSRVFPQSQRLITSLVPGVVFQNFEIISSQTIGIFSLRVLQFIRTLIILTILYFYLTFVLRLFPWTRKFGDGFLQYFFSALEVISQEIAKYLPNIFIILLIVFITHYLLRAIKPFFTGLERENLVINGFYPDWAKPTYNLLSLLIIALAIVIAFPYLPGFNSPAFQGVSVFLGVLFSLGSTSAIANVVGGIILIYTRSFQLGDKISIGDVIGDVIEKGLLVTRIRTPANRIITIPNSSLLNTNVINFSVSQREFKQPLILQTTVTLGYDLPWRKVHATLKEAALATKFIVSEPAPFVLQTSLDDFYVSYQLNAYTDHPSKMVYIYSELHQNIQDKCNEVGIEIMSPHYKALRDGNHSTIPENYLPEDYQSPAFGIQSNPQK</sequence>
<dbReference type="InterPro" id="IPR023408">
    <property type="entry name" value="MscS_beta-dom_sf"/>
</dbReference>
<dbReference type="InterPro" id="IPR006685">
    <property type="entry name" value="MscS_channel_2nd"/>
</dbReference>